<dbReference type="GeneID" id="89515621"/>
<reference evidence="1 2" key="1">
    <citation type="submission" date="2018-06" db="EMBL/GenBank/DDBJ databases">
        <title>Freshwater and sediment microbial communities from various areas in North America, analyzing microbe dynamics in response to fracking.</title>
        <authorList>
            <person name="Lamendella R."/>
        </authorList>
    </citation>
    <scope>NUCLEOTIDE SEQUENCE [LARGE SCALE GENOMIC DNA]</scope>
    <source>
        <strain evidence="1 2">99A</strain>
    </source>
</reference>
<dbReference type="RefSeq" id="WP_071178139.1">
    <property type="nucleotide sequence ID" value="NZ_QLTR01000010.1"/>
</dbReference>
<accession>A0A329EAY1</accession>
<organism evidence="1 2">
    <name type="scientific">Vibrio diazotrophicus</name>
    <dbReference type="NCBI Taxonomy" id="685"/>
    <lineage>
        <taxon>Bacteria</taxon>
        <taxon>Pseudomonadati</taxon>
        <taxon>Pseudomonadota</taxon>
        <taxon>Gammaproteobacteria</taxon>
        <taxon>Vibrionales</taxon>
        <taxon>Vibrionaceae</taxon>
        <taxon>Vibrio</taxon>
    </lineage>
</organism>
<evidence type="ECO:0000313" key="2">
    <source>
        <dbReference type="Proteomes" id="UP000248729"/>
    </source>
</evidence>
<gene>
    <name evidence="1" type="ORF">DET48_110106</name>
</gene>
<protein>
    <submittedName>
        <fullName evidence="1">Uncharacterized protein</fullName>
    </submittedName>
</protein>
<dbReference type="Proteomes" id="UP000248729">
    <property type="component" value="Unassembled WGS sequence"/>
</dbReference>
<evidence type="ECO:0000313" key="1">
    <source>
        <dbReference type="EMBL" id="RAS64320.1"/>
    </source>
</evidence>
<sequence length="374" mass="43577">MSEYQYYKFERLDGYLDAKARQALRSISSRAEISATSFQVYYTYSDLKAEPSELILKYFDIGFYYADWGSIDAYIKLPAGTLPEALLGFSSDGLHVHENDEWQLLIFSLEEYDEYFDDEHADDFFQYLAGLRCGLMQGDWRLVYFMWLKAFDFNDDVEQMPLIQFDFEHLSEELQAFAALYDIPLALVKALAMVLSEQPSHQAKQTQLTLDAWLHNLSEAEKDTLLRTLFEQGQLTRHQALALTRKEPANTDEIYQYWLTPAVISPFIEQAQSQLQQEQAAALAKKLAIEKAEKEKALTDIYNQREHYWQQSQEQADRTCASGYDAASRYLHQLFDAYQFKADEAAFEQRFKRFVVANNSRKALLNRLSDLLKR</sequence>
<comment type="caution">
    <text evidence="1">The sequence shown here is derived from an EMBL/GenBank/DDBJ whole genome shotgun (WGS) entry which is preliminary data.</text>
</comment>
<name>A0A329EAY1_VIBDI</name>
<proteinExistence type="predicted"/>
<dbReference type="AlphaFoldDB" id="A0A329EAY1"/>
<dbReference type="EMBL" id="QLTR01000010">
    <property type="protein sequence ID" value="RAS64320.1"/>
    <property type="molecule type" value="Genomic_DNA"/>
</dbReference>